<organism evidence="1 2">
    <name type="scientific">Aegilops tauschii subsp. strangulata</name>
    <name type="common">Goatgrass</name>
    <dbReference type="NCBI Taxonomy" id="200361"/>
    <lineage>
        <taxon>Eukaryota</taxon>
        <taxon>Viridiplantae</taxon>
        <taxon>Streptophyta</taxon>
        <taxon>Embryophyta</taxon>
        <taxon>Tracheophyta</taxon>
        <taxon>Spermatophyta</taxon>
        <taxon>Magnoliopsida</taxon>
        <taxon>Liliopsida</taxon>
        <taxon>Poales</taxon>
        <taxon>Poaceae</taxon>
        <taxon>BOP clade</taxon>
        <taxon>Pooideae</taxon>
        <taxon>Triticodae</taxon>
        <taxon>Triticeae</taxon>
        <taxon>Triticinae</taxon>
        <taxon>Aegilops</taxon>
    </lineage>
</organism>
<reference evidence="1" key="4">
    <citation type="submission" date="2019-03" db="UniProtKB">
        <authorList>
            <consortium name="EnsemblPlants"/>
        </authorList>
    </citation>
    <scope>IDENTIFICATION</scope>
</reference>
<dbReference type="Gramene" id="AET1Gv20454200.1">
    <property type="protein sequence ID" value="AET1Gv20454200.1"/>
    <property type="gene ID" value="AET1Gv20454200"/>
</dbReference>
<dbReference type="AlphaFoldDB" id="A0A452YL45"/>
<reference evidence="2" key="1">
    <citation type="journal article" date="2014" name="Science">
        <title>Ancient hybridizations among the ancestral genomes of bread wheat.</title>
        <authorList>
            <consortium name="International Wheat Genome Sequencing Consortium,"/>
            <person name="Marcussen T."/>
            <person name="Sandve S.R."/>
            <person name="Heier L."/>
            <person name="Spannagl M."/>
            <person name="Pfeifer M."/>
            <person name="Jakobsen K.S."/>
            <person name="Wulff B.B."/>
            <person name="Steuernagel B."/>
            <person name="Mayer K.F."/>
            <person name="Olsen O.A."/>
        </authorList>
    </citation>
    <scope>NUCLEOTIDE SEQUENCE [LARGE SCALE GENOMIC DNA]</scope>
    <source>
        <strain evidence="2">cv. AL8/78</strain>
    </source>
</reference>
<keyword evidence="2" id="KW-1185">Reference proteome</keyword>
<dbReference type="Proteomes" id="UP000015105">
    <property type="component" value="Chromosome 1D"/>
</dbReference>
<accession>A0A452YL45</accession>
<evidence type="ECO:0000313" key="1">
    <source>
        <dbReference type="EnsemblPlants" id="AET1Gv20454200.1"/>
    </source>
</evidence>
<reference evidence="1" key="5">
    <citation type="journal article" date="2021" name="G3 (Bethesda)">
        <title>Aegilops tauschii genome assembly Aet v5.0 features greater sequence contiguity and improved annotation.</title>
        <authorList>
            <person name="Wang L."/>
            <person name="Zhu T."/>
            <person name="Rodriguez J.C."/>
            <person name="Deal K.R."/>
            <person name="Dubcovsky J."/>
            <person name="McGuire P.E."/>
            <person name="Lux T."/>
            <person name="Spannagl M."/>
            <person name="Mayer K.F.X."/>
            <person name="Baldrich P."/>
            <person name="Meyers B.C."/>
            <person name="Huo N."/>
            <person name="Gu Y.Q."/>
            <person name="Zhou H."/>
            <person name="Devos K.M."/>
            <person name="Bennetzen J.L."/>
            <person name="Unver T."/>
            <person name="Budak H."/>
            <person name="Gulick P.J."/>
            <person name="Galiba G."/>
            <person name="Kalapos B."/>
            <person name="Nelson D.R."/>
            <person name="Li P."/>
            <person name="You F.M."/>
            <person name="Luo M.C."/>
            <person name="Dvorak J."/>
        </authorList>
    </citation>
    <scope>NUCLEOTIDE SEQUENCE [LARGE SCALE GENOMIC DNA]</scope>
    <source>
        <strain evidence="1">cv. AL8/78</strain>
    </source>
</reference>
<evidence type="ECO:0000313" key="2">
    <source>
        <dbReference type="Proteomes" id="UP000015105"/>
    </source>
</evidence>
<protein>
    <submittedName>
        <fullName evidence="1">Uncharacterized protein</fullName>
    </submittedName>
</protein>
<dbReference type="EnsemblPlants" id="AET1Gv20454200.1">
    <property type="protein sequence ID" value="AET1Gv20454200.1"/>
    <property type="gene ID" value="AET1Gv20454200"/>
</dbReference>
<sequence>VGYEINVMELMGMFPPFLCRCCVWDLCRYQIEGPWAAEDQTHRTSHRWQRCGIRAFLGSWEFDTLREKLLVLVKLPLVLLGFKGLSYLR</sequence>
<proteinExistence type="predicted"/>
<reference evidence="1" key="3">
    <citation type="journal article" date="2017" name="Nature">
        <title>Genome sequence of the progenitor of the wheat D genome Aegilops tauschii.</title>
        <authorList>
            <person name="Luo M.C."/>
            <person name="Gu Y.Q."/>
            <person name="Puiu D."/>
            <person name="Wang H."/>
            <person name="Twardziok S.O."/>
            <person name="Deal K.R."/>
            <person name="Huo N."/>
            <person name="Zhu T."/>
            <person name="Wang L."/>
            <person name="Wang Y."/>
            <person name="McGuire P.E."/>
            <person name="Liu S."/>
            <person name="Long H."/>
            <person name="Ramasamy R.K."/>
            <person name="Rodriguez J.C."/>
            <person name="Van S.L."/>
            <person name="Yuan L."/>
            <person name="Wang Z."/>
            <person name="Xia Z."/>
            <person name="Xiao L."/>
            <person name="Anderson O.D."/>
            <person name="Ouyang S."/>
            <person name="Liang Y."/>
            <person name="Zimin A.V."/>
            <person name="Pertea G."/>
            <person name="Qi P."/>
            <person name="Bennetzen J.L."/>
            <person name="Dai X."/>
            <person name="Dawson M.W."/>
            <person name="Muller H.G."/>
            <person name="Kugler K."/>
            <person name="Rivarola-Duarte L."/>
            <person name="Spannagl M."/>
            <person name="Mayer K.F.X."/>
            <person name="Lu F.H."/>
            <person name="Bevan M.W."/>
            <person name="Leroy P."/>
            <person name="Li P."/>
            <person name="You F.M."/>
            <person name="Sun Q."/>
            <person name="Liu Z."/>
            <person name="Lyons E."/>
            <person name="Wicker T."/>
            <person name="Salzberg S.L."/>
            <person name="Devos K.M."/>
            <person name="Dvorak J."/>
        </authorList>
    </citation>
    <scope>NUCLEOTIDE SEQUENCE [LARGE SCALE GENOMIC DNA]</scope>
    <source>
        <strain evidence="1">cv. AL8/78</strain>
    </source>
</reference>
<reference evidence="2" key="2">
    <citation type="journal article" date="2017" name="Nat. Plants">
        <title>The Aegilops tauschii genome reveals multiple impacts of transposons.</title>
        <authorList>
            <person name="Zhao G."/>
            <person name="Zou C."/>
            <person name="Li K."/>
            <person name="Wang K."/>
            <person name="Li T."/>
            <person name="Gao L."/>
            <person name="Zhang X."/>
            <person name="Wang H."/>
            <person name="Yang Z."/>
            <person name="Liu X."/>
            <person name="Jiang W."/>
            <person name="Mao L."/>
            <person name="Kong X."/>
            <person name="Jiao Y."/>
            <person name="Jia J."/>
        </authorList>
    </citation>
    <scope>NUCLEOTIDE SEQUENCE [LARGE SCALE GENOMIC DNA]</scope>
    <source>
        <strain evidence="2">cv. AL8/78</strain>
    </source>
</reference>
<name>A0A452YL45_AEGTS</name>